<dbReference type="InterPro" id="IPR011990">
    <property type="entry name" value="TPR-like_helical_dom_sf"/>
</dbReference>
<dbReference type="OrthoDB" id="6190788at2"/>
<keyword evidence="2" id="KW-0175">Coiled coil</keyword>
<dbReference type="InterPro" id="IPR050640">
    <property type="entry name" value="Bact_2-comp_sensor_kinase"/>
</dbReference>
<dbReference type="InterPro" id="IPR036890">
    <property type="entry name" value="HATPase_C_sf"/>
</dbReference>
<feature type="repeat" description="TPR" evidence="1">
    <location>
        <begin position="240"/>
        <end position="273"/>
    </location>
</feature>
<dbReference type="GO" id="GO:0000155">
    <property type="term" value="F:phosphorelay sensor kinase activity"/>
    <property type="evidence" value="ECO:0007669"/>
    <property type="project" value="InterPro"/>
</dbReference>
<dbReference type="PROSITE" id="PS50005">
    <property type="entry name" value="TPR"/>
    <property type="match status" value="2"/>
</dbReference>
<keyword evidence="3" id="KW-0812">Transmembrane</keyword>
<feature type="repeat" description="TPR" evidence="1">
    <location>
        <begin position="203"/>
        <end position="236"/>
    </location>
</feature>
<dbReference type="SUPFAM" id="SSF49464">
    <property type="entry name" value="Carboxypeptidase regulatory domain-like"/>
    <property type="match status" value="1"/>
</dbReference>
<keyword evidence="4" id="KW-0732">Signal</keyword>
<comment type="caution">
    <text evidence="6">The sequence shown here is derived from an EMBL/GenBank/DDBJ whole genome shotgun (WGS) entry which is preliminary data.</text>
</comment>
<keyword evidence="7" id="KW-1185">Reference proteome</keyword>
<accession>A0A2T6C691</accession>
<dbReference type="SUPFAM" id="SSF48452">
    <property type="entry name" value="TPR-like"/>
    <property type="match status" value="2"/>
</dbReference>
<keyword evidence="3" id="KW-0472">Membrane</keyword>
<feature type="transmembrane region" description="Helical" evidence="3">
    <location>
        <begin position="503"/>
        <end position="523"/>
    </location>
</feature>
<sequence>MKQTLSILCLFFCLISFQTVVSQNTETQQKDEAAYFTVRGEIRGKNNREPVAEATIRIVGGDVTKTNMFGRFTIKTRVGDQLVIEHPSFGKQFHVIDSDESIVVLVDGYGEEEIPTTKKFSKKRKSNLEQHKIMLDSAKIFKKKDIEKSIEYIEKALTSVYDSNDKKQLSDAYEVLGDVYAYWKQYDLAISNYQIALNTYSTTRLWISLGKTQLLNGDYKEAIESFERILRNNVSRYQEITVYEGLGDAYKALGKYDIALENYNKGLAIAKEDLITPKITDLNSKIADNYAASGNVNQAAGYFTNSLNLAQEQNLKRAIVEQDRVADFYNSNNLYDKEIQLRKKNLEDLEKSGSETQVAKGALNDSVVISSQRINYKIGNALILQEKYDEALPYLEKSASEANSKEDIIVAKDATRRLSEAYKSMGDFEKARDKFEEYVELVNELVIRKEQQISEASRLRKNIQEQQTRINSLEANGKLELLRTESYRREQELVEKSNQTQKYTIYSLIFGMLLLIVTIYLLYRNSKQQKLANNLLALKSLRTQMNPHFIFNALNSVNNYIALNDERNANRYLSEFSTLMRSVLENSDEDFIPLSKELELLELYVRLEHLRFQDKFDYEIHVDEQLKVSEYQIPPMLLQPYIENAIWHGLRYKEEKGLLKISITPKTDEMIEIVIEDDGIGRKRSMELKTKNQLRQKSKGMGNIKKRIAILNDMYKDKVDVSVTDVFEDGQGTKVILTLKKD</sequence>
<organism evidence="6 7">
    <name type="scientific">Kordia periserrulae</name>
    <dbReference type="NCBI Taxonomy" id="701523"/>
    <lineage>
        <taxon>Bacteria</taxon>
        <taxon>Pseudomonadati</taxon>
        <taxon>Bacteroidota</taxon>
        <taxon>Flavobacteriia</taxon>
        <taxon>Flavobacteriales</taxon>
        <taxon>Flavobacteriaceae</taxon>
        <taxon>Kordia</taxon>
    </lineage>
</organism>
<evidence type="ECO:0000313" key="6">
    <source>
        <dbReference type="EMBL" id="PTX63813.1"/>
    </source>
</evidence>
<dbReference type="EMBL" id="QBKT01000001">
    <property type="protein sequence ID" value="PTX63813.1"/>
    <property type="molecule type" value="Genomic_DNA"/>
</dbReference>
<evidence type="ECO:0000259" key="5">
    <source>
        <dbReference type="Pfam" id="PF06580"/>
    </source>
</evidence>
<dbReference type="RefSeq" id="WP_108113582.1">
    <property type="nucleotide sequence ID" value="NZ_QBKT01000001.1"/>
</dbReference>
<dbReference type="Gene3D" id="1.25.40.10">
    <property type="entry name" value="Tetratricopeptide repeat domain"/>
    <property type="match status" value="3"/>
</dbReference>
<gene>
    <name evidence="6" type="ORF">C8N46_101421</name>
</gene>
<dbReference type="InterPro" id="IPR019734">
    <property type="entry name" value="TPR_rpt"/>
</dbReference>
<keyword evidence="3" id="KW-1133">Transmembrane helix</keyword>
<dbReference type="AlphaFoldDB" id="A0A2T6C691"/>
<evidence type="ECO:0000256" key="3">
    <source>
        <dbReference type="SAM" id="Phobius"/>
    </source>
</evidence>
<dbReference type="Pfam" id="PF13424">
    <property type="entry name" value="TPR_12"/>
    <property type="match status" value="1"/>
</dbReference>
<evidence type="ECO:0000313" key="7">
    <source>
        <dbReference type="Proteomes" id="UP000244090"/>
    </source>
</evidence>
<reference evidence="6 7" key="1">
    <citation type="submission" date="2018-04" db="EMBL/GenBank/DDBJ databases">
        <title>Genomic Encyclopedia of Archaeal and Bacterial Type Strains, Phase II (KMG-II): from individual species to whole genera.</title>
        <authorList>
            <person name="Goeker M."/>
        </authorList>
    </citation>
    <scope>NUCLEOTIDE SEQUENCE [LARGE SCALE GENOMIC DNA]</scope>
    <source>
        <strain evidence="6 7">DSM 25731</strain>
    </source>
</reference>
<dbReference type="InterPro" id="IPR010559">
    <property type="entry name" value="Sig_transdc_His_kin_internal"/>
</dbReference>
<evidence type="ECO:0000256" key="2">
    <source>
        <dbReference type="SAM" id="Coils"/>
    </source>
</evidence>
<evidence type="ECO:0000256" key="1">
    <source>
        <dbReference type="PROSITE-ProRule" id="PRU00339"/>
    </source>
</evidence>
<dbReference type="PANTHER" id="PTHR34220:SF7">
    <property type="entry name" value="SENSOR HISTIDINE KINASE YPDA"/>
    <property type="match status" value="1"/>
</dbReference>
<protein>
    <submittedName>
        <fullName evidence="6">Tetratricopeptide repeat protein</fullName>
    </submittedName>
</protein>
<dbReference type="Pfam" id="PF13181">
    <property type="entry name" value="TPR_8"/>
    <property type="match status" value="1"/>
</dbReference>
<dbReference type="InterPro" id="IPR008969">
    <property type="entry name" value="CarboxyPept-like_regulatory"/>
</dbReference>
<feature type="chain" id="PRO_5015767746" evidence="4">
    <location>
        <begin position="23"/>
        <end position="742"/>
    </location>
</feature>
<name>A0A2T6C691_9FLAO</name>
<dbReference type="Proteomes" id="UP000244090">
    <property type="component" value="Unassembled WGS sequence"/>
</dbReference>
<dbReference type="SUPFAM" id="SSF55874">
    <property type="entry name" value="ATPase domain of HSP90 chaperone/DNA topoisomerase II/histidine kinase"/>
    <property type="match status" value="1"/>
</dbReference>
<dbReference type="GO" id="GO:0016020">
    <property type="term" value="C:membrane"/>
    <property type="evidence" value="ECO:0007669"/>
    <property type="project" value="InterPro"/>
</dbReference>
<keyword evidence="1" id="KW-0802">TPR repeat</keyword>
<proteinExistence type="predicted"/>
<dbReference type="Gene3D" id="3.30.565.10">
    <property type="entry name" value="Histidine kinase-like ATPase, C-terminal domain"/>
    <property type="match status" value="1"/>
</dbReference>
<feature type="coiled-coil region" evidence="2">
    <location>
        <begin position="446"/>
        <end position="476"/>
    </location>
</feature>
<dbReference type="Pfam" id="PF06580">
    <property type="entry name" value="His_kinase"/>
    <property type="match status" value="1"/>
</dbReference>
<feature type="signal peptide" evidence="4">
    <location>
        <begin position="1"/>
        <end position="22"/>
    </location>
</feature>
<evidence type="ECO:0000256" key="4">
    <source>
        <dbReference type="SAM" id="SignalP"/>
    </source>
</evidence>
<dbReference type="PANTHER" id="PTHR34220">
    <property type="entry name" value="SENSOR HISTIDINE KINASE YPDA"/>
    <property type="match status" value="1"/>
</dbReference>
<dbReference type="SMART" id="SM00028">
    <property type="entry name" value="TPR"/>
    <property type="match status" value="6"/>
</dbReference>
<feature type="domain" description="Signal transduction histidine kinase internal region" evidence="5">
    <location>
        <begin position="538"/>
        <end position="616"/>
    </location>
</feature>